<dbReference type="SUPFAM" id="SSF50969">
    <property type="entry name" value="YVTN repeat-like/Quinoprotein amine dehydrogenase"/>
    <property type="match status" value="1"/>
</dbReference>
<dbReference type="PANTHER" id="PTHR31270">
    <property type="entry name" value="GLUTAMINYL-PEPTIDE CYCLOTRANSFERASE"/>
    <property type="match status" value="1"/>
</dbReference>
<sequence>MPIPRPYYWVCALILLSGALLCRAEAPIKLDYTLTKTVARDFSAFTQGLEIDGDTLLESSGLVGQSFILRRALPATEAEGQAQILWLRQLPAPYFAEGLTRLGDIVYLLSWQHGTGWMFDADSGEPTGQFRYRGEGWGLTHMGDQLVRSDGSDRLSFHAPENFEKLRELSVTWDGKPITRLNELEYAEGYLWANVWQDNRILAIDPSSGTVKGYLDLAALARKENTRPRDNVLNGIAYDPARDLYWVTGKRWNSLYQLKVRLPGEE</sequence>
<dbReference type="InterPro" id="IPR007788">
    <property type="entry name" value="QCT"/>
</dbReference>
<proteinExistence type="predicted"/>
<dbReference type="Proteomes" id="UP001168380">
    <property type="component" value="Unassembled WGS sequence"/>
</dbReference>
<dbReference type="InterPro" id="IPR011044">
    <property type="entry name" value="Quino_amine_DH_bsu"/>
</dbReference>
<dbReference type="Pfam" id="PF05096">
    <property type="entry name" value="Glu_cyclase_2"/>
    <property type="match status" value="1"/>
</dbReference>
<reference evidence="1" key="1">
    <citation type="submission" date="2023-07" db="EMBL/GenBank/DDBJ databases">
        <title>Gilvimarinus algae sp. nov., isolated from the surface of Kelp.</title>
        <authorList>
            <person name="Sun Y.Y."/>
            <person name="Gong Y."/>
            <person name="Du Z.J."/>
        </authorList>
    </citation>
    <scope>NUCLEOTIDE SEQUENCE</scope>
    <source>
        <strain evidence="1">SDUM040014</strain>
    </source>
</reference>
<comment type="caution">
    <text evidence="1">The sequence shown here is derived from an EMBL/GenBank/DDBJ whole genome shotgun (WGS) entry which is preliminary data.</text>
</comment>
<evidence type="ECO:0000313" key="1">
    <source>
        <dbReference type="EMBL" id="MDO3382984.1"/>
    </source>
</evidence>
<dbReference type="PANTHER" id="PTHR31270:SF1">
    <property type="entry name" value="GLUTAMINYL-PEPTIDE CYCLOTRANSFERASE"/>
    <property type="match status" value="1"/>
</dbReference>
<protein>
    <submittedName>
        <fullName evidence="1">Glutaminyl-peptide cyclotransferase</fullName>
    </submittedName>
</protein>
<dbReference type="RefSeq" id="WP_302713580.1">
    <property type="nucleotide sequence ID" value="NZ_JAULRT010000059.1"/>
</dbReference>
<evidence type="ECO:0000313" key="2">
    <source>
        <dbReference type="Proteomes" id="UP001168380"/>
    </source>
</evidence>
<accession>A0ABT8TFY2</accession>
<name>A0ABT8TFY2_9GAMM</name>
<dbReference type="EMBL" id="JAULRT010000059">
    <property type="protein sequence ID" value="MDO3382984.1"/>
    <property type="molecule type" value="Genomic_DNA"/>
</dbReference>
<keyword evidence="2" id="KW-1185">Reference proteome</keyword>
<organism evidence="1 2">
    <name type="scientific">Gilvimarinus algae</name>
    <dbReference type="NCBI Taxonomy" id="3058037"/>
    <lineage>
        <taxon>Bacteria</taxon>
        <taxon>Pseudomonadati</taxon>
        <taxon>Pseudomonadota</taxon>
        <taxon>Gammaproteobacteria</taxon>
        <taxon>Cellvibrionales</taxon>
        <taxon>Cellvibrionaceae</taxon>
        <taxon>Gilvimarinus</taxon>
    </lineage>
</organism>
<gene>
    <name evidence="1" type="ORF">QWI16_12465</name>
</gene>